<comment type="caution">
    <text evidence="2">The sequence shown here is derived from an EMBL/GenBank/DDBJ whole genome shotgun (WGS) entry which is preliminary data.</text>
</comment>
<accession>A0A9X6RPQ7</accession>
<protein>
    <submittedName>
        <fullName evidence="2">Uncharacterized protein</fullName>
    </submittedName>
</protein>
<sequence>MSQFAYSPSRRSANCYQGPDKNKKRFRKPIKVSLTGNRLLAQEKKGSLTGYAACISRLGWDSMLKTISDVTQELPLRPLMSTRKHLTSVSQSRAAISVYPTICSCRKETRLYI</sequence>
<evidence type="ECO:0000313" key="2">
    <source>
        <dbReference type="EMBL" id="OWA55011.1"/>
    </source>
</evidence>
<proteinExistence type="predicted"/>
<gene>
    <name evidence="2" type="ORF">BV898_19396</name>
</gene>
<dbReference type="Proteomes" id="UP000192578">
    <property type="component" value="Unassembled WGS sequence"/>
</dbReference>
<dbReference type="AlphaFoldDB" id="A0A9X6RPQ7"/>
<organism evidence="2 3">
    <name type="scientific">Hypsibius exemplaris</name>
    <name type="common">Freshwater tardigrade</name>
    <dbReference type="NCBI Taxonomy" id="2072580"/>
    <lineage>
        <taxon>Eukaryota</taxon>
        <taxon>Metazoa</taxon>
        <taxon>Ecdysozoa</taxon>
        <taxon>Tardigrada</taxon>
        <taxon>Eutardigrada</taxon>
        <taxon>Parachela</taxon>
        <taxon>Hypsibioidea</taxon>
        <taxon>Hypsibiidae</taxon>
        <taxon>Hypsibius</taxon>
    </lineage>
</organism>
<evidence type="ECO:0000256" key="1">
    <source>
        <dbReference type="SAM" id="MobiDB-lite"/>
    </source>
</evidence>
<keyword evidence="3" id="KW-1185">Reference proteome</keyword>
<feature type="compositionally biased region" description="Polar residues" evidence="1">
    <location>
        <begin position="1"/>
        <end position="15"/>
    </location>
</feature>
<evidence type="ECO:0000313" key="3">
    <source>
        <dbReference type="Proteomes" id="UP000192578"/>
    </source>
</evidence>
<name>A0A9X6RPQ7_HYPEX</name>
<reference evidence="3" key="1">
    <citation type="submission" date="2017-01" db="EMBL/GenBank/DDBJ databases">
        <title>Comparative genomics of anhydrobiosis in the tardigrade Hypsibius dujardini.</title>
        <authorList>
            <person name="Yoshida Y."/>
            <person name="Koutsovoulos G."/>
            <person name="Laetsch D."/>
            <person name="Stevens L."/>
            <person name="Kumar S."/>
            <person name="Horikawa D."/>
            <person name="Ishino K."/>
            <person name="Komine S."/>
            <person name="Tomita M."/>
            <person name="Blaxter M."/>
            <person name="Arakawa K."/>
        </authorList>
    </citation>
    <scope>NUCLEOTIDE SEQUENCE [LARGE SCALE GENOMIC DNA]</scope>
    <source>
        <strain evidence="3">Z151</strain>
    </source>
</reference>
<dbReference type="EMBL" id="MTYJ01000506">
    <property type="protein sequence ID" value="OWA55011.1"/>
    <property type="molecule type" value="Genomic_DNA"/>
</dbReference>
<feature type="region of interest" description="Disordered" evidence="1">
    <location>
        <begin position="1"/>
        <end position="23"/>
    </location>
</feature>